<keyword evidence="6" id="KW-1185">Reference proteome</keyword>
<name>U4LI85_PYROM</name>
<protein>
    <recommendedName>
        <fullName evidence="4">WHIM1 domain-containing protein</fullName>
    </recommendedName>
</protein>
<feature type="compositionally biased region" description="Low complexity" evidence="3">
    <location>
        <begin position="1"/>
        <end position="16"/>
    </location>
</feature>
<accession>U4LI85</accession>
<dbReference type="AlphaFoldDB" id="U4LI85"/>
<feature type="region of interest" description="Disordered" evidence="3">
    <location>
        <begin position="402"/>
        <end position="446"/>
    </location>
</feature>
<dbReference type="Proteomes" id="UP000018144">
    <property type="component" value="Unassembled WGS sequence"/>
</dbReference>
<evidence type="ECO:0000313" key="6">
    <source>
        <dbReference type="Proteomes" id="UP000018144"/>
    </source>
</evidence>
<feature type="compositionally biased region" description="Low complexity" evidence="3">
    <location>
        <begin position="31"/>
        <end position="94"/>
    </location>
</feature>
<evidence type="ECO:0000256" key="3">
    <source>
        <dbReference type="SAM" id="MobiDB-lite"/>
    </source>
</evidence>
<dbReference type="InterPro" id="IPR028942">
    <property type="entry name" value="WHIM1_dom"/>
</dbReference>
<reference evidence="5 6" key="1">
    <citation type="journal article" date="2013" name="PLoS Genet.">
        <title>The genome and development-dependent transcriptomes of Pyronema confluens: a window into fungal evolution.</title>
        <authorList>
            <person name="Traeger S."/>
            <person name="Altegoer F."/>
            <person name="Freitag M."/>
            <person name="Gabaldon T."/>
            <person name="Kempken F."/>
            <person name="Kumar A."/>
            <person name="Marcet-Houben M."/>
            <person name="Poggeler S."/>
            <person name="Stajich J.E."/>
            <person name="Nowrousian M."/>
        </authorList>
    </citation>
    <scope>NUCLEOTIDE SEQUENCE [LARGE SCALE GENOMIC DNA]</scope>
    <source>
        <strain evidence="6">CBS 100304</strain>
        <tissue evidence="5">Vegetative mycelium</tissue>
    </source>
</reference>
<feature type="domain" description="WHIM1" evidence="4">
    <location>
        <begin position="224"/>
        <end position="257"/>
    </location>
</feature>
<feature type="compositionally biased region" description="Acidic residues" evidence="3">
    <location>
        <begin position="513"/>
        <end position="526"/>
    </location>
</feature>
<feature type="compositionally biased region" description="Low complexity" evidence="3">
    <location>
        <begin position="609"/>
        <end position="625"/>
    </location>
</feature>
<organism evidence="5 6">
    <name type="scientific">Pyronema omphalodes (strain CBS 100304)</name>
    <name type="common">Pyronema confluens</name>
    <dbReference type="NCBI Taxonomy" id="1076935"/>
    <lineage>
        <taxon>Eukaryota</taxon>
        <taxon>Fungi</taxon>
        <taxon>Dikarya</taxon>
        <taxon>Ascomycota</taxon>
        <taxon>Pezizomycotina</taxon>
        <taxon>Pezizomycetes</taxon>
        <taxon>Pezizales</taxon>
        <taxon>Pyronemataceae</taxon>
        <taxon>Pyronema</taxon>
    </lineage>
</organism>
<feature type="region of interest" description="Disordered" evidence="3">
    <location>
        <begin position="490"/>
        <end position="636"/>
    </location>
</feature>
<feature type="region of interest" description="Disordered" evidence="3">
    <location>
        <begin position="1"/>
        <end position="126"/>
    </location>
</feature>
<evidence type="ECO:0000313" key="5">
    <source>
        <dbReference type="EMBL" id="CCX12044.1"/>
    </source>
</evidence>
<dbReference type="PANTHER" id="PTHR42107">
    <property type="entry name" value="YALI0D24453P"/>
    <property type="match status" value="1"/>
</dbReference>
<evidence type="ECO:0000256" key="1">
    <source>
        <dbReference type="ARBA" id="ARBA00004123"/>
    </source>
</evidence>
<feature type="compositionally biased region" description="Basic and acidic residues" evidence="3">
    <location>
        <begin position="560"/>
        <end position="585"/>
    </location>
</feature>
<dbReference type="STRING" id="1076935.U4LI85"/>
<dbReference type="GO" id="GO:0005634">
    <property type="term" value="C:nucleus"/>
    <property type="evidence" value="ECO:0007669"/>
    <property type="project" value="UniProtKB-SubCell"/>
</dbReference>
<evidence type="ECO:0000256" key="2">
    <source>
        <dbReference type="ARBA" id="ARBA00023242"/>
    </source>
</evidence>
<dbReference type="EMBL" id="HF935675">
    <property type="protein sequence ID" value="CCX12044.1"/>
    <property type="molecule type" value="Genomic_DNA"/>
</dbReference>
<dbReference type="OMA" id="GCQDIER"/>
<dbReference type="PANTHER" id="PTHR42107:SF1">
    <property type="entry name" value="WHIM1 DOMAIN-CONTAINING PROTEIN"/>
    <property type="match status" value="1"/>
</dbReference>
<sequence length="636" mass="69342">MSYNSDSDSPLSSPPASDDEVSVPKIKLSIKSAASKAAPKSSKTASKTTSSKPKTASKTASKASTTKAATTKSKAPAKPASKPAAKSKTAAAKPTPAPKLKQLTLRLPTRSPSPAPRVRHPTPEHTYSLCDSPELAVIVMFRSRFSDAFRGVPNLGCQDIERGIVDSTPSEGVELLLCRLVGLVLNRKKAVERGHHNRALEEAVHAHQSQWPRQWEGKNPMPGGRSFADLDTEGRLILLKALINWALVSSEQIRAIIAENYKGNRTENDLDCPLSVQPWGRDGQKRKYWLIEGQDDTPFRLYRESNIYREDKETTWISIAGTIDEIRVVAAQLEEEDGTPAAVNLKHKIEAAIIRFEDGEKRRQKREYRLTRKALFSQPSGISLYEGRTRGKRIKYTFSDAEDDAGSSFDGGSRSGRSRRESPSVSAISGGDRGERDNEPRYTASGRQIRRPQMGEYGEKKIDAEEIGGNGKPGWSYESYFVDAEGNPVSNGGMNGASGANRAHPLANGGGNEDGDEADDESDWDDSMFLQEGDDKKSLRIILKVNKERLSRTPSVVEALQKEEERRAAEGKKGDDNDGDVEMKDVPPPMEMQNGHSPPARAEPEAAAKAEAPAATEVPVPTAEASKTAEVAMEAA</sequence>
<comment type="subcellular location">
    <subcellularLocation>
        <location evidence="1">Nucleus</location>
    </subcellularLocation>
</comment>
<dbReference type="OrthoDB" id="349045at2759"/>
<gene>
    <name evidence="5" type="ORF">PCON_11638</name>
</gene>
<keyword evidence="2" id="KW-0539">Nucleus</keyword>
<dbReference type="Pfam" id="PF15612">
    <property type="entry name" value="WHIM1"/>
    <property type="match status" value="1"/>
</dbReference>
<proteinExistence type="predicted"/>
<dbReference type="eggNOG" id="ENOG502QSZU">
    <property type="taxonomic scope" value="Eukaryota"/>
</dbReference>
<evidence type="ECO:0000259" key="4">
    <source>
        <dbReference type="Pfam" id="PF15612"/>
    </source>
</evidence>